<feature type="compositionally biased region" description="Polar residues" evidence="1">
    <location>
        <begin position="33"/>
        <end position="47"/>
    </location>
</feature>
<sequence>MAFLSSPGSTNKVDTSNIQVSTVSTPISTVSSHDNTTNLSDETMNQESKPRNQDSSRKTVNVKDTYSKAMVAIDGAGFDWSYMADDEVPTNMALMAFSDSEKPEQANQPRKVSKIPRNNITNWNEISTHKLGVGFQFTKKACFVCGSFSHLIKDYDFYNKKMVQKFVLQNVEKGTVQREVRPVWNNAMRINHQNFSNSRRNFAPTAVLTKSKIVPISTARQSSSRASAPVSAARPINIVASKPLVNVAIPRQNALQKSHSLSRIPFYQQTALKNRNLNNNVNTAKANSVNTAKGNKVASAVGKQRINAVKSLACWVWRPKIKKIYPTSLTLKSMMVGMLPLGDELKVVRLLAKAQSEVAEAFNTACYVQNKVLVVKPYFKTPYELFKGRSPSLSFMRPFRCHVTILNTLDQLGKFDRKSDEGIFVGYSLISKAFKVYNITTRKVEENLHNTFLENKPMIVGGRPEWLFDIDALLKLMNYAPVLACTNFNDFTDNSLFDSSSQASDGHNKDKHGPSQAKDAGIFDDAYDDRDEGTKADYNNLEIVISVSPIPSTRIHKDHPKEQIIEEMEPKKVTQALDDESWVEAMPKELLQFKLLNVWTLVDLPHGKRAIGNKRDQRGIVVRNKARLVAQGASLDRKSTTGGCRFLSSMLISWQCKKQTIVANSKTKEEYIAASNCCGQVLWLQT</sequence>
<feature type="region of interest" description="Disordered" evidence="1">
    <location>
        <begin position="499"/>
        <end position="522"/>
    </location>
</feature>
<dbReference type="CDD" id="cd09272">
    <property type="entry name" value="RNase_HI_RT_Ty1"/>
    <property type="match status" value="1"/>
</dbReference>
<accession>A0A6L2L8R9</accession>
<evidence type="ECO:0000259" key="2">
    <source>
        <dbReference type="Pfam" id="PF25597"/>
    </source>
</evidence>
<dbReference type="PANTHER" id="PTHR42648">
    <property type="entry name" value="TRANSPOSASE, PUTATIVE-RELATED"/>
    <property type="match status" value="1"/>
</dbReference>
<dbReference type="PANTHER" id="PTHR42648:SF32">
    <property type="entry name" value="RIBONUCLEASE H-LIKE DOMAIN, GAG-PRE-INTEGRASE DOMAIN PROTEIN-RELATED"/>
    <property type="match status" value="1"/>
</dbReference>
<feature type="compositionally biased region" description="Basic and acidic residues" evidence="1">
    <location>
        <begin position="48"/>
        <end position="57"/>
    </location>
</feature>
<dbReference type="InterPro" id="IPR039537">
    <property type="entry name" value="Retrotran_Ty1/copia-like"/>
</dbReference>
<name>A0A6L2L8R9_TANCI</name>
<dbReference type="InterPro" id="IPR057670">
    <property type="entry name" value="SH3_retrovirus"/>
</dbReference>
<reference evidence="3" key="1">
    <citation type="journal article" date="2019" name="Sci. Rep.">
        <title>Draft genome of Tanacetum cinerariifolium, the natural source of mosquito coil.</title>
        <authorList>
            <person name="Yamashiro T."/>
            <person name="Shiraishi A."/>
            <person name="Satake H."/>
            <person name="Nakayama K."/>
        </authorList>
    </citation>
    <scope>NUCLEOTIDE SEQUENCE</scope>
</reference>
<dbReference type="Pfam" id="PF25597">
    <property type="entry name" value="SH3_retrovirus"/>
    <property type="match status" value="1"/>
</dbReference>
<organism evidence="3">
    <name type="scientific">Tanacetum cinerariifolium</name>
    <name type="common">Dalmatian daisy</name>
    <name type="synonym">Chrysanthemum cinerariifolium</name>
    <dbReference type="NCBI Taxonomy" id="118510"/>
    <lineage>
        <taxon>Eukaryota</taxon>
        <taxon>Viridiplantae</taxon>
        <taxon>Streptophyta</taxon>
        <taxon>Embryophyta</taxon>
        <taxon>Tracheophyta</taxon>
        <taxon>Spermatophyta</taxon>
        <taxon>Magnoliopsida</taxon>
        <taxon>eudicotyledons</taxon>
        <taxon>Gunneridae</taxon>
        <taxon>Pentapetalae</taxon>
        <taxon>asterids</taxon>
        <taxon>campanulids</taxon>
        <taxon>Asterales</taxon>
        <taxon>Asteraceae</taxon>
        <taxon>Asteroideae</taxon>
        <taxon>Anthemideae</taxon>
        <taxon>Anthemidinae</taxon>
        <taxon>Tanacetum</taxon>
    </lineage>
</organism>
<proteinExistence type="predicted"/>
<gene>
    <name evidence="3" type="ORF">Tci_030191</name>
</gene>
<dbReference type="AlphaFoldDB" id="A0A6L2L8R9"/>
<comment type="caution">
    <text evidence="3">The sequence shown here is derived from an EMBL/GenBank/DDBJ whole genome shotgun (WGS) entry which is preliminary data.</text>
</comment>
<feature type="region of interest" description="Disordered" evidence="1">
    <location>
        <begin position="24"/>
        <end position="61"/>
    </location>
</feature>
<evidence type="ECO:0000256" key="1">
    <source>
        <dbReference type="SAM" id="MobiDB-lite"/>
    </source>
</evidence>
<evidence type="ECO:0000313" key="3">
    <source>
        <dbReference type="EMBL" id="GEU58213.1"/>
    </source>
</evidence>
<feature type="domain" description="Retroviral polymerase SH3-like" evidence="2">
    <location>
        <begin position="401"/>
        <end position="456"/>
    </location>
</feature>
<protein>
    <submittedName>
        <fullName evidence="3">Retrovirus-related Pol polyprotein from transposon TNT 1-94</fullName>
    </submittedName>
</protein>
<dbReference type="EMBL" id="BKCJ010003963">
    <property type="protein sequence ID" value="GEU58213.1"/>
    <property type="molecule type" value="Genomic_DNA"/>
</dbReference>